<feature type="transmembrane region" description="Helical" evidence="1">
    <location>
        <begin position="134"/>
        <end position="157"/>
    </location>
</feature>
<dbReference type="GO" id="GO:0000271">
    <property type="term" value="P:polysaccharide biosynthetic process"/>
    <property type="evidence" value="ECO:0007669"/>
    <property type="project" value="TreeGrafter"/>
</dbReference>
<evidence type="ECO:0000313" key="4">
    <source>
        <dbReference type="Proteomes" id="UP000198901"/>
    </source>
</evidence>
<dbReference type="GO" id="GO:0016020">
    <property type="term" value="C:membrane"/>
    <property type="evidence" value="ECO:0007669"/>
    <property type="project" value="TreeGrafter"/>
</dbReference>
<protein>
    <submittedName>
        <fullName evidence="3">Peptidoglycan/LPS O-acetylase OafA/YrhL, contains acyltransferase and SGNH-hydrolase domains</fullName>
    </submittedName>
</protein>
<dbReference type="PANTHER" id="PTHR23028">
    <property type="entry name" value="ACETYLTRANSFERASE"/>
    <property type="match status" value="1"/>
</dbReference>
<dbReference type="Proteomes" id="UP000198901">
    <property type="component" value="Unassembled WGS sequence"/>
</dbReference>
<keyword evidence="3" id="KW-0808">Transferase</keyword>
<feature type="transmembrane region" description="Helical" evidence="1">
    <location>
        <begin position="169"/>
        <end position="186"/>
    </location>
</feature>
<dbReference type="GO" id="GO:0016787">
    <property type="term" value="F:hydrolase activity"/>
    <property type="evidence" value="ECO:0007669"/>
    <property type="project" value="UniProtKB-KW"/>
</dbReference>
<dbReference type="OrthoDB" id="290051at2"/>
<keyword evidence="4" id="KW-1185">Reference proteome</keyword>
<accession>A0A1G9L5V2</accession>
<feature type="transmembrane region" description="Helical" evidence="1">
    <location>
        <begin position="192"/>
        <end position="214"/>
    </location>
</feature>
<keyword evidence="1" id="KW-1133">Transmembrane helix</keyword>
<dbReference type="PANTHER" id="PTHR23028:SF53">
    <property type="entry name" value="ACYL_TRANSF_3 DOMAIN-CONTAINING PROTEIN"/>
    <property type="match status" value="1"/>
</dbReference>
<feature type="transmembrane region" description="Helical" evidence="1">
    <location>
        <begin position="273"/>
        <end position="293"/>
    </location>
</feature>
<sequence>MEPKKYAYIDSLRGIAILLVVLVHTGQHGAQLQFIPGRIAEFIQNGKYGVQLFFLVSAYTLMLSEKSRRGEADHLTKFLVRRIFRVAPMYYLAVLYYTIWRVNGFHFSSFDWHRFPTALTLSNLFFVHGFQPEWINSLVPGGWSIAVEMTFYCLLPLLIPRIKNLDQSIILLLISLLIMSVAKHFAPPRFPLFSYYYFPNQFPVFCLGIVAYFVTTTKESIHAPALFCLAALAFTFNYTFIPQHLIHSIAFFLLLLAVRKYPVGLLVNPALTYLGKISFSIYLLHFIVLQWMGTFGFMDFLPVTGTSSALLNFALRYAVVLGISVVIASLTYRFVEARFQQTGRNILRKMNEKALA</sequence>
<keyword evidence="3" id="KW-0012">Acyltransferase</keyword>
<dbReference type="Pfam" id="PF01757">
    <property type="entry name" value="Acyl_transf_3"/>
    <property type="match status" value="1"/>
</dbReference>
<keyword evidence="1" id="KW-0812">Transmembrane</keyword>
<feature type="transmembrane region" description="Helical" evidence="1">
    <location>
        <begin position="313"/>
        <end position="335"/>
    </location>
</feature>
<dbReference type="InterPro" id="IPR002656">
    <property type="entry name" value="Acyl_transf_3_dom"/>
</dbReference>
<dbReference type="AlphaFoldDB" id="A0A1G9L5V2"/>
<dbReference type="RefSeq" id="WP_093199207.1">
    <property type="nucleotide sequence ID" value="NZ_FNGS01000002.1"/>
</dbReference>
<dbReference type="STRING" id="563176.SAMN04488090_1270"/>
<feature type="domain" description="Acyltransferase 3" evidence="2">
    <location>
        <begin position="7"/>
        <end position="332"/>
    </location>
</feature>
<dbReference type="InterPro" id="IPR050879">
    <property type="entry name" value="Acyltransferase_3"/>
</dbReference>
<organism evidence="3 4">
    <name type="scientific">Siphonobacter aquaeclarae</name>
    <dbReference type="NCBI Taxonomy" id="563176"/>
    <lineage>
        <taxon>Bacteria</taxon>
        <taxon>Pseudomonadati</taxon>
        <taxon>Bacteroidota</taxon>
        <taxon>Cytophagia</taxon>
        <taxon>Cytophagales</taxon>
        <taxon>Cytophagaceae</taxon>
        <taxon>Siphonobacter</taxon>
    </lineage>
</organism>
<name>A0A1G9L5V2_9BACT</name>
<keyword evidence="3" id="KW-0378">Hydrolase</keyword>
<reference evidence="3 4" key="1">
    <citation type="submission" date="2016-10" db="EMBL/GenBank/DDBJ databases">
        <authorList>
            <person name="de Groot N.N."/>
        </authorList>
    </citation>
    <scope>NUCLEOTIDE SEQUENCE [LARGE SCALE GENOMIC DNA]</scope>
    <source>
        <strain evidence="3 4">DSM 21668</strain>
    </source>
</reference>
<dbReference type="GO" id="GO:0016747">
    <property type="term" value="F:acyltransferase activity, transferring groups other than amino-acyl groups"/>
    <property type="evidence" value="ECO:0007669"/>
    <property type="project" value="InterPro"/>
</dbReference>
<gene>
    <name evidence="3" type="ORF">SAMN04488090_1270</name>
</gene>
<feature type="transmembrane region" description="Helical" evidence="1">
    <location>
        <begin position="83"/>
        <end position="100"/>
    </location>
</feature>
<evidence type="ECO:0000313" key="3">
    <source>
        <dbReference type="EMBL" id="SDL57127.1"/>
    </source>
</evidence>
<proteinExistence type="predicted"/>
<evidence type="ECO:0000256" key="1">
    <source>
        <dbReference type="SAM" id="Phobius"/>
    </source>
</evidence>
<dbReference type="EMBL" id="FNGS01000002">
    <property type="protein sequence ID" value="SDL57127.1"/>
    <property type="molecule type" value="Genomic_DNA"/>
</dbReference>
<feature type="transmembrane region" description="Helical" evidence="1">
    <location>
        <begin position="244"/>
        <end position="261"/>
    </location>
</feature>
<keyword evidence="1" id="KW-0472">Membrane</keyword>
<evidence type="ECO:0000259" key="2">
    <source>
        <dbReference type="Pfam" id="PF01757"/>
    </source>
</evidence>
<feature type="transmembrane region" description="Helical" evidence="1">
    <location>
        <begin position="221"/>
        <end position="238"/>
    </location>
</feature>